<dbReference type="InterPro" id="IPR052374">
    <property type="entry name" value="SERAC1"/>
</dbReference>
<name>A0A9W8U7B6_9HYPO</name>
<proteinExistence type="predicted"/>
<keyword evidence="6" id="KW-0472">Membrane</keyword>
<dbReference type="GO" id="GO:0005783">
    <property type="term" value="C:endoplasmic reticulum"/>
    <property type="evidence" value="ECO:0007669"/>
    <property type="project" value="UniProtKB-SubCell"/>
</dbReference>
<evidence type="ECO:0000256" key="1">
    <source>
        <dbReference type="ARBA" id="ARBA00004173"/>
    </source>
</evidence>
<evidence type="ECO:0000256" key="4">
    <source>
        <dbReference type="ARBA" id="ARBA00022824"/>
    </source>
</evidence>
<dbReference type="InterPro" id="IPR029058">
    <property type="entry name" value="AB_hydrolase_fold"/>
</dbReference>
<sequence length="225" mass="25467">MTNPYLKQASVNRPVINRYETTTVYTHPEAKVDIVLVHGLNGEPKSTWTANNNVFWPLDLLPAALKDSHANIMVYGYNADHAQSLVTNLTFHRRSEGAFKNPIIWVCHSLGGIIVKQALLYSSDTHEPHLQDLRSIFVSTFGLIFLGTPHMGSDAASWGLVLQAMVDAVVPKRIFYSEPVLLRTLKKDSETLANISNHFLDIYRRFEIHMVHENQKTDIKGIKYV</sequence>
<dbReference type="SUPFAM" id="SSF53474">
    <property type="entry name" value="alpha/beta-Hydrolases"/>
    <property type="match status" value="1"/>
</dbReference>
<comment type="caution">
    <text evidence="7">The sequence shown here is derived from an EMBL/GenBank/DDBJ whole genome shotgun (WGS) entry which is preliminary data.</text>
</comment>
<gene>
    <name evidence="7" type="ORF">NW766_009097</name>
</gene>
<evidence type="ECO:0000313" key="7">
    <source>
        <dbReference type="EMBL" id="KAJ4008914.1"/>
    </source>
</evidence>
<dbReference type="EMBL" id="JAPDHF010000014">
    <property type="protein sequence ID" value="KAJ4008914.1"/>
    <property type="molecule type" value="Genomic_DNA"/>
</dbReference>
<dbReference type="PANTHER" id="PTHR48182">
    <property type="entry name" value="PROTEIN SERAC1"/>
    <property type="match status" value="1"/>
</dbReference>
<dbReference type="Gene3D" id="3.40.50.1820">
    <property type="entry name" value="alpha/beta hydrolase"/>
    <property type="match status" value="1"/>
</dbReference>
<keyword evidence="8" id="KW-1185">Reference proteome</keyword>
<evidence type="ECO:0000256" key="2">
    <source>
        <dbReference type="ARBA" id="ARBA00004240"/>
    </source>
</evidence>
<evidence type="ECO:0000256" key="5">
    <source>
        <dbReference type="ARBA" id="ARBA00023128"/>
    </source>
</evidence>
<evidence type="ECO:0000313" key="8">
    <source>
        <dbReference type="Proteomes" id="UP001152130"/>
    </source>
</evidence>
<dbReference type="PANTHER" id="PTHR48182:SF2">
    <property type="entry name" value="PROTEIN SERAC1"/>
    <property type="match status" value="1"/>
</dbReference>
<accession>A0A9W8U7B6</accession>
<organism evidence="7 8">
    <name type="scientific">Fusarium irregulare</name>
    <dbReference type="NCBI Taxonomy" id="2494466"/>
    <lineage>
        <taxon>Eukaryota</taxon>
        <taxon>Fungi</taxon>
        <taxon>Dikarya</taxon>
        <taxon>Ascomycota</taxon>
        <taxon>Pezizomycotina</taxon>
        <taxon>Sordariomycetes</taxon>
        <taxon>Hypocreomycetidae</taxon>
        <taxon>Hypocreales</taxon>
        <taxon>Nectriaceae</taxon>
        <taxon>Fusarium</taxon>
        <taxon>Fusarium incarnatum-equiseti species complex</taxon>
    </lineage>
</organism>
<evidence type="ECO:0000256" key="3">
    <source>
        <dbReference type="ARBA" id="ARBA00004370"/>
    </source>
</evidence>
<dbReference type="Proteomes" id="UP001152130">
    <property type="component" value="Unassembled WGS sequence"/>
</dbReference>
<comment type="subcellular location">
    <subcellularLocation>
        <location evidence="2">Endoplasmic reticulum</location>
    </subcellularLocation>
    <subcellularLocation>
        <location evidence="3">Membrane</location>
    </subcellularLocation>
    <subcellularLocation>
        <location evidence="1">Mitochondrion</location>
    </subcellularLocation>
</comment>
<evidence type="ECO:0000256" key="6">
    <source>
        <dbReference type="ARBA" id="ARBA00023136"/>
    </source>
</evidence>
<keyword evidence="4" id="KW-0256">Endoplasmic reticulum</keyword>
<keyword evidence="5" id="KW-0496">Mitochondrion</keyword>
<dbReference type="GO" id="GO:0016020">
    <property type="term" value="C:membrane"/>
    <property type="evidence" value="ECO:0007669"/>
    <property type="project" value="UniProtKB-SubCell"/>
</dbReference>
<dbReference type="GO" id="GO:0005739">
    <property type="term" value="C:mitochondrion"/>
    <property type="evidence" value="ECO:0007669"/>
    <property type="project" value="UniProtKB-SubCell"/>
</dbReference>
<evidence type="ECO:0008006" key="9">
    <source>
        <dbReference type="Google" id="ProtNLM"/>
    </source>
</evidence>
<dbReference type="AlphaFoldDB" id="A0A9W8U7B6"/>
<reference evidence="7" key="1">
    <citation type="submission" date="2022-10" db="EMBL/GenBank/DDBJ databases">
        <title>Fusarium specimens isolated from Avocado Roots.</title>
        <authorList>
            <person name="Stajich J."/>
            <person name="Roper C."/>
            <person name="Heimlech-Rivalta G."/>
        </authorList>
    </citation>
    <scope>NUCLEOTIDE SEQUENCE</scope>
    <source>
        <strain evidence="7">CF00143</strain>
    </source>
</reference>
<protein>
    <recommendedName>
        <fullName evidence="9">DUF676 domain-containing protein</fullName>
    </recommendedName>
</protein>